<dbReference type="InterPro" id="IPR000835">
    <property type="entry name" value="HTH_MarR-typ"/>
</dbReference>
<evidence type="ECO:0000256" key="1">
    <source>
        <dbReference type="ARBA" id="ARBA00023015"/>
    </source>
</evidence>
<sequence>MRPSGQATAEVMAQVLRTTASLAFTDGLNPAQWAALRYFARANASARNVVAFARHHGTTKGTASQTIAALLKKELLERHPSETDRRSIRLTVTAKGRGMLTNDPLNELAAAIDNLPPVQHDALAEGLDQLLRTLLSRRARSGGMRAGDPQEEAGDTHRKGAAAD</sequence>
<dbReference type="SMART" id="SM00347">
    <property type="entry name" value="HTH_MARR"/>
    <property type="match status" value="1"/>
</dbReference>
<dbReference type="Proteomes" id="UP001227317">
    <property type="component" value="Unassembled WGS sequence"/>
</dbReference>
<evidence type="ECO:0000256" key="4">
    <source>
        <dbReference type="SAM" id="MobiDB-lite"/>
    </source>
</evidence>
<dbReference type="InterPro" id="IPR023187">
    <property type="entry name" value="Tscrpt_reg_MarR-type_CS"/>
</dbReference>
<dbReference type="PROSITE" id="PS50995">
    <property type="entry name" value="HTH_MARR_2"/>
    <property type="match status" value="1"/>
</dbReference>
<dbReference type="PANTHER" id="PTHR33164">
    <property type="entry name" value="TRANSCRIPTIONAL REGULATOR, MARR FAMILY"/>
    <property type="match status" value="1"/>
</dbReference>
<dbReference type="InterPro" id="IPR036388">
    <property type="entry name" value="WH-like_DNA-bd_sf"/>
</dbReference>
<reference evidence="6 7" key="1">
    <citation type="submission" date="2023-06" db="EMBL/GenBank/DDBJ databases">
        <title>Azospirillum isscasensis sp.nov, a bacterium isolated from rhizosphere soil of rice.</title>
        <authorList>
            <person name="Wang H."/>
        </authorList>
    </citation>
    <scope>NUCLEOTIDE SEQUENCE [LARGE SCALE GENOMIC DNA]</scope>
    <source>
        <strain evidence="6 7">C340-1</strain>
    </source>
</reference>
<keyword evidence="3" id="KW-0804">Transcription</keyword>
<gene>
    <name evidence="6" type="ORF">QSG27_21985</name>
</gene>
<evidence type="ECO:0000259" key="5">
    <source>
        <dbReference type="PROSITE" id="PS50995"/>
    </source>
</evidence>
<comment type="caution">
    <text evidence="6">The sequence shown here is derived from an EMBL/GenBank/DDBJ whole genome shotgun (WGS) entry which is preliminary data.</text>
</comment>
<dbReference type="Gene3D" id="1.10.10.10">
    <property type="entry name" value="Winged helix-like DNA-binding domain superfamily/Winged helix DNA-binding domain"/>
    <property type="match status" value="1"/>
</dbReference>
<accession>A0ABU0WRF6</accession>
<keyword evidence="7" id="KW-1185">Reference proteome</keyword>
<dbReference type="InterPro" id="IPR039422">
    <property type="entry name" value="MarR/SlyA-like"/>
</dbReference>
<evidence type="ECO:0000313" key="7">
    <source>
        <dbReference type="Proteomes" id="UP001227317"/>
    </source>
</evidence>
<dbReference type="PANTHER" id="PTHR33164:SF89">
    <property type="entry name" value="MARR FAMILY REGULATORY PROTEIN"/>
    <property type="match status" value="1"/>
</dbReference>
<dbReference type="Pfam" id="PF12802">
    <property type="entry name" value="MarR_2"/>
    <property type="match status" value="1"/>
</dbReference>
<keyword evidence="1" id="KW-0805">Transcription regulation</keyword>
<keyword evidence="2" id="KW-0238">DNA-binding</keyword>
<dbReference type="PROSITE" id="PS01117">
    <property type="entry name" value="HTH_MARR_1"/>
    <property type="match status" value="1"/>
</dbReference>
<dbReference type="InterPro" id="IPR036390">
    <property type="entry name" value="WH_DNA-bd_sf"/>
</dbReference>
<feature type="domain" description="HTH marR-type" evidence="5">
    <location>
        <begin position="1"/>
        <end position="136"/>
    </location>
</feature>
<dbReference type="EMBL" id="JAUJFI010000139">
    <property type="protein sequence ID" value="MDQ2105384.1"/>
    <property type="molecule type" value="Genomic_DNA"/>
</dbReference>
<organism evidence="6 7">
    <name type="scientific">Azospirillum isscasi</name>
    <dbReference type="NCBI Taxonomy" id="3053926"/>
    <lineage>
        <taxon>Bacteria</taxon>
        <taxon>Pseudomonadati</taxon>
        <taxon>Pseudomonadota</taxon>
        <taxon>Alphaproteobacteria</taxon>
        <taxon>Rhodospirillales</taxon>
        <taxon>Azospirillaceae</taxon>
        <taxon>Azospirillum</taxon>
    </lineage>
</organism>
<proteinExistence type="predicted"/>
<name>A0ABU0WRF6_9PROT</name>
<evidence type="ECO:0000313" key="6">
    <source>
        <dbReference type="EMBL" id="MDQ2105384.1"/>
    </source>
</evidence>
<dbReference type="SUPFAM" id="SSF46785">
    <property type="entry name" value="Winged helix' DNA-binding domain"/>
    <property type="match status" value="1"/>
</dbReference>
<dbReference type="RefSeq" id="WP_306709883.1">
    <property type="nucleotide sequence ID" value="NZ_JAUJFI010000139.1"/>
</dbReference>
<evidence type="ECO:0000256" key="3">
    <source>
        <dbReference type="ARBA" id="ARBA00023163"/>
    </source>
</evidence>
<evidence type="ECO:0000256" key="2">
    <source>
        <dbReference type="ARBA" id="ARBA00023125"/>
    </source>
</evidence>
<protein>
    <submittedName>
        <fullName evidence="6">MarR family transcriptional regulator</fullName>
    </submittedName>
</protein>
<feature type="region of interest" description="Disordered" evidence="4">
    <location>
        <begin position="140"/>
        <end position="164"/>
    </location>
</feature>